<comment type="caution">
    <text evidence="1">The sequence shown here is derived from an EMBL/GenBank/DDBJ whole genome shotgun (WGS) entry which is preliminary data.</text>
</comment>
<evidence type="ECO:0000313" key="1">
    <source>
        <dbReference type="EMBL" id="MFD3002019.1"/>
    </source>
</evidence>
<dbReference type="RefSeq" id="WP_377486984.1">
    <property type="nucleotide sequence ID" value="NZ_JBHUOX010000013.1"/>
</dbReference>
<accession>A0ABW6BYG1</accession>
<organism evidence="1 2">
    <name type="scientific">Pontibacter toksunensis</name>
    <dbReference type="NCBI Taxonomy" id="1332631"/>
    <lineage>
        <taxon>Bacteria</taxon>
        <taxon>Pseudomonadati</taxon>
        <taxon>Bacteroidota</taxon>
        <taxon>Cytophagia</taxon>
        <taxon>Cytophagales</taxon>
        <taxon>Hymenobacteraceae</taxon>
        <taxon>Pontibacter</taxon>
    </lineage>
</organism>
<protein>
    <recommendedName>
        <fullName evidence="3">Arm DNA-binding domain-containing protein</fullName>
    </recommendedName>
</protein>
<dbReference type="Proteomes" id="UP001597641">
    <property type="component" value="Unassembled WGS sequence"/>
</dbReference>
<evidence type="ECO:0008006" key="3">
    <source>
        <dbReference type="Google" id="ProtNLM"/>
    </source>
</evidence>
<name>A0ABW6BYG1_9BACT</name>
<gene>
    <name evidence="1" type="ORF">ACFS7Z_16725</name>
</gene>
<proteinExistence type="predicted"/>
<evidence type="ECO:0000313" key="2">
    <source>
        <dbReference type="Proteomes" id="UP001597641"/>
    </source>
</evidence>
<keyword evidence="2" id="KW-1185">Reference proteome</keyword>
<sequence length="47" mass="5285">MATRISNLFSGKKVKTTSNNLLPIYLRVTISGKRFGRSINRYIALGK</sequence>
<dbReference type="EMBL" id="JBHUOX010000013">
    <property type="protein sequence ID" value="MFD3002019.1"/>
    <property type="molecule type" value="Genomic_DNA"/>
</dbReference>
<reference evidence="2" key="1">
    <citation type="journal article" date="2019" name="Int. J. Syst. Evol. Microbiol.">
        <title>The Global Catalogue of Microorganisms (GCM) 10K type strain sequencing project: providing services to taxonomists for standard genome sequencing and annotation.</title>
        <authorList>
            <consortium name="The Broad Institute Genomics Platform"/>
            <consortium name="The Broad Institute Genome Sequencing Center for Infectious Disease"/>
            <person name="Wu L."/>
            <person name="Ma J."/>
        </authorList>
    </citation>
    <scope>NUCLEOTIDE SEQUENCE [LARGE SCALE GENOMIC DNA]</scope>
    <source>
        <strain evidence="2">KCTC 23984</strain>
    </source>
</reference>